<evidence type="ECO:0000256" key="10">
    <source>
        <dbReference type="ARBA" id="ARBA00023180"/>
    </source>
</evidence>
<dbReference type="GO" id="GO:0016020">
    <property type="term" value="C:membrane"/>
    <property type="evidence" value="ECO:0007669"/>
    <property type="project" value="UniProtKB-SubCell"/>
</dbReference>
<evidence type="ECO:0000313" key="13">
    <source>
        <dbReference type="Proteomes" id="UP000886520"/>
    </source>
</evidence>
<dbReference type="FunFam" id="3.80.10.10:FF:000383">
    <property type="entry name" value="Leucine-rich repeat receptor protein kinase EMS1"/>
    <property type="match status" value="1"/>
</dbReference>
<dbReference type="PROSITE" id="PS50011">
    <property type="entry name" value="PROTEIN_KINASE_DOM"/>
    <property type="match status" value="1"/>
</dbReference>
<keyword evidence="7" id="KW-0677">Repeat</keyword>
<dbReference type="InterPro" id="IPR032675">
    <property type="entry name" value="LRR_dom_sf"/>
</dbReference>
<dbReference type="InterPro" id="IPR001245">
    <property type="entry name" value="Ser-Thr/Tyr_kinase_cat_dom"/>
</dbReference>
<keyword evidence="10" id="KW-0325">Glycoprotein</keyword>
<name>A0A9D4Z5D5_ADICA</name>
<evidence type="ECO:0000256" key="2">
    <source>
        <dbReference type="ARBA" id="ARBA00008684"/>
    </source>
</evidence>
<dbReference type="FunFam" id="3.80.10.10:FF:000275">
    <property type="entry name" value="Leucine-rich repeat receptor-like protein kinase"/>
    <property type="match status" value="1"/>
</dbReference>
<keyword evidence="4" id="KW-0433">Leucine-rich repeat</keyword>
<comment type="subcellular location">
    <subcellularLocation>
        <location evidence="1">Membrane</location>
        <topology evidence="1">Single-pass membrane protein</topology>
    </subcellularLocation>
</comment>
<dbReference type="SMART" id="SM00220">
    <property type="entry name" value="S_TKc"/>
    <property type="match status" value="1"/>
</dbReference>
<dbReference type="InterPro" id="IPR011009">
    <property type="entry name" value="Kinase-like_dom_sf"/>
</dbReference>
<dbReference type="GO" id="GO:0009791">
    <property type="term" value="P:post-embryonic development"/>
    <property type="evidence" value="ECO:0007669"/>
    <property type="project" value="UniProtKB-ARBA"/>
</dbReference>
<dbReference type="Proteomes" id="UP000886520">
    <property type="component" value="Chromosome 24"/>
</dbReference>
<dbReference type="InterPro" id="IPR001611">
    <property type="entry name" value="Leu-rich_rpt"/>
</dbReference>
<keyword evidence="3" id="KW-0597">Phosphoprotein</keyword>
<dbReference type="OrthoDB" id="676979at2759"/>
<dbReference type="InterPro" id="IPR013210">
    <property type="entry name" value="LRR_N_plant-typ"/>
</dbReference>
<dbReference type="InterPro" id="IPR051809">
    <property type="entry name" value="Plant_receptor-like_S/T_kinase"/>
</dbReference>
<dbReference type="InterPro" id="IPR055414">
    <property type="entry name" value="LRR_R13L4/SHOC2-like"/>
</dbReference>
<organism evidence="12 13">
    <name type="scientific">Adiantum capillus-veneris</name>
    <name type="common">Maidenhair fern</name>
    <dbReference type="NCBI Taxonomy" id="13818"/>
    <lineage>
        <taxon>Eukaryota</taxon>
        <taxon>Viridiplantae</taxon>
        <taxon>Streptophyta</taxon>
        <taxon>Embryophyta</taxon>
        <taxon>Tracheophyta</taxon>
        <taxon>Polypodiopsida</taxon>
        <taxon>Polypodiidae</taxon>
        <taxon>Polypodiales</taxon>
        <taxon>Pteridineae</taxon>
        <taxon>Pteridaceae</taxon>
        <taxon>Vittarioideae</taxon>
        <taxon>Adiantum</taxon>
    </lineage>
</organism>
<dbReference type="SUPFAM" id="SSF56112">
    <property type="entry name" value="Protein kinase-like (PK-like)"/>
    <property type="match status" value="1"/>
</dbReference>
<dbReference type="Pfam" id="PF08263">
    <property type="entry name" value="LRRNT_2"/>
    <property type="match status" value="1"/>
</dbReference>
<keyword evidence="5" id="KW-0812">Transmembrane</keyword>
<keyword evidence="13" id="KW-1185">Reference proteome</keyword>
<evidence type="ECO:0000256" key="1">
    <source>
        <dbReference type="ARBA" id="ARBA00004167"/>
    </source>
</evidence>
<evidence type="ECO:0000256" key="9">
    <source>
        <dbReference type="ARBA" id="ARBA00023136"/>
    </source>
</evidence>
<evidence type="ECO:0000256" key="5">
    <source>
        <dbReference type="ARBA" id="ARBA00022692"/>
    </source>
</evidence>
<keyword evidence="9" id="KW-0472">Membrane</keyword>
<keyword evidence="6" id="KW-0732">Signal</keyword>
<reference evidence="12" key="1">
    <citation type="submission" date="2021-01" db="EMBL/GenBank/DDBJ databases">
        <title>Adiantum capillus-veneris genome.</title>
        <authorList>
            <person name="Fang Y."/>
            <person name="Liao Q."/>
        </authorList>
    </citation>
    <scope>NUCLEOTIDE SEQUENCE</scope>
    <source>
        <strain evidence="12">H3</strain>
        <tissue evidence="12">Leaf</tissue>
    </source>
</reference>
<dbReference type="FunFam" id="3.80.10.10:FF:000233">
    <property type="entry name" value="Leucine-rich repeat receptor-like protein kinase TDR"/>
    <property type="match status" value="1"/>
</dbReference>
<evidence type="ECO:0000313" key="12">
    <source>
        <dbReference type="EMBL" id="KAI5060386.1"/>
    </source>
</evidence>
<dbReference type="Pfam" id="PF23598">
    <property type="entry name" value="LRR_14"/>
    <property type="match status" value="1"/>
</dbReference>
<evidence type="ECO:0000256" key="6">
    <source>
        <dbReference type="ARBA" id="ARBA00022729"/>
    </source>
</evidence>
<dbReference type="InterPro" id="IPR000719">
    <property type="entry name" value="Prot_kinase_dom"/>
</dbReference>
<evidence type="ECO:0000256" key="8">
    <source>
        <dbReference type="ARBA" id="ARBA00022989"/>
    </source>
</evidence>
<evidence type="ECO:0000256" key="7">
    <source>
        <dbReference type="ARBA" id="ARBA00022737"/>
    </source>
</evidence>
<comment type="similarity">
    <text evidence="2">Belongs to the protein kinase superfamily. Ser/Thr protein kinase family.</text>
</comment>
<dbReference type="Pfam" id="PF13855">
    <property type="entry name" value="LRR_8"/>
    <property type="match status" value="2"/>
</dbReference>
<evidence type="ECO:0000256" key="4">
    <source>
        <dbReference type="ARBA" id="ARBA00022614"/>
    </source>
</evidence>
<dbReference type="AlphaFoldDB" id="A0A9D4Z5D5"/>
<evidence type="ECO:0000256" key="3">
    <source>
        <dbReference type="ARBA" id="ARBA00022553"/>
    </source>
</evidence>
<dbReference type="Pfam" id="PF07714">
    <property type="entry name" value="PK_Tyr_Ser-Thr"/>
    <property type="match status" value="1"/>
</dbReference>
<dbReference type="PROSITE" id="PS00108">
    <property type="entry name" value="PROTEIN_KINASE_ST"/>
    <property type="match status" value="1"/>
</dbReference>
<protein>
    <recommendedName>
        <fullName evidence="11">Protein kinase domain-containing protein</fullName>
    </recommendedName>
</protein>
<evidence type="ECO:0000259" key="11">
    <source>
        <dbReference type="PROSITE" id="PS50011"/>
    </source>
</evidence>
<keyword evidence="8" id="KW-1133">Transmembrane helix</keyword>
<comment type="caution">
    <text evidence="12">The sequence shown here is derived from an EMBL/GenBank/DDBJ whole genome shotgun (WGS) entry which is preliminary data.</text>
</comment>
<feature type="domain" description="Protein kinase" evidence="11">
    <location>
        <begin position="744"/>
        <end position="1042"/>
    </location>
</feature>
<dbReference type="InterPro" id="IPR008271">
    <property type="entry name" value="Ser/Thr_kinase_AS"/>
</dbReference>
<dbReference type="GO" id="GO:0005524">
    <property type="term" value="F:ATP binding"/>
    <property type="evidence" value="ECO:0007669"/>
    <property type="project" value="InterPro"/>
</dbReference>
<dbReference type="PANTHER" id="PTHR27008">
    <property type="entry name" value="OS04G0122200 PROTEIN"/>
    <property type="match status" value="1"/>
</dbReference>
<dbReference type="Gene3D" id="3.30.200.20">
    <property type="entry name" value="Phosphorylase Kinase, domain 1"/>
    <property type="match status" value="1"/>
</dbReference>
<proteinExistence type="inferred from homology"/>
<dbReference type="Gene3D" id="1.10.510.10">
    <property type="entry name" value="Transferase(Phosphotransferase) domain 1"/>
    <property type="match status" value="1"/>
</dbReference>
<dbReference type="SUPFAM" id="SSF52058">
    <property type="entry name" value="L domain-like"/>
    <property type="match status" value="1"/>
</dbReference>
<sequence>MAASAPPPNTSSSNLTLTALLSFKAAISSDPTGFLSSWSSSTPFCSWQGILCSNSSQQVEGLLLDSKQLVGNLAPQVADLQGLSYLNVSNNSLDGLIPTRVGELAATLTHFDLSANNFSGSIPTSLARCTLLKYIDLNSNSLTGNFPAYITNFTQLGYLDLSSNDIIGELPTDIGLLSNLQFFQVFATLITGSIPASLMNCSNLVWLDLANPFLSGPLPSDWTKLAATLQQLKLMDSNLSGVIPPSLGNCTFLTALSLQNNSFVGDIPDSFGQLSRLQDVRFFYNYLSGPIPSSITNCSLLVYLQLSYNNLSGVIPSDIGRLTRAQWITLSGNPFLGGRIPDSIGGCTQLQVLSLFKSSLGGSLPSSLFNLTNLQKLTLQECEFSGRLSGLVGQLTSLVDSLDLSYNVFEGPIPAELGELKQLQGLYLQGNNFAGSIPHQLSGLIGISEVDLSSNPISGSIPSSFAKLSSLNQLTIRNTRLSGPIPDIFADLNRLEELDLAQNMFTGSIPASLATLYTLSVSLDLSSNSLTGAIPSSVGGMLKLQSMNLSGNSLSGKIPQSFGGCQGMQTLDLSTNKLGGEIPDALGQMMSLRYLNLSHNELLGTLPSSLGLLDGLLSLNVSYNALEGTIPTRGVYTNLSEFSFVGNPALCGYPTSTCCGRPHSEHSNRKTAIIVSACVAGGAILVTVLCACVWWWCCMGKHTDGDTSEEVVDGDLEEGESFDIEMPRFKAWTAKELRVVTNEFAAANVLGSGAVSVCYKGLMEDVKGAKKRVVAVKRLNVGPDSHGAEARRSFVNELKTICKARHRNLVKMSGYCVDGGEVALVMEYMEEGDLDGHLYGGKGIFCWDDRLNVALDVAEGLVYLHHEYVQPIIHCDLKPKNILLGTDGVAKISDFGIAKLLDLNEAADISISKFRGTFGYAAPEYATGARISTATDVYSYGVLLLELVTGLRPTSPQLQEKGMSLHTWARMLLEAGRASEAMDKALVAHLHEGDPDNNNIVMETQELLGLGVKCSREIVKERPSMQPVRDLVARLHKQRLFINKGGGAKLTYPALDELLQALEHPLPDHTKLLLDPSIQLDSYDLHSSTNSSSI</sequence>
<dbReference type="PROSITE" id="PS51450">
    <property type="entry name" value="LRR"/>
    <property type="match status" value="1"/>
</dbReference>
<dbReference type="Pfam" id="PF00560">
    <property type="entry name" value="LRR_1"/>
    <property type="match status" value="4"/>
</dbReference>
<gene>
    <name evidence="12" type="ORF">GOP47_0024806</name>
</gene>
<dbReference type="EMBL" id="JABFUD020000024">
    <property type="protein sequence ID" value="KAI5060386.1"/>
    <property type="molecule type" value="Genomic_DNA"/>
</dbReference>
<dbReference type="GO" id="GO:0004672">
    <property type="term" value="F:protein kinase activity"/>
    <property type="evidence" value="ECO:0007669"/>
    <property type="project" value="InterPro"/>
</dbReference>
<dbReference type="SUPFAM" id="SSF52047">
    <property type="entry name" value="RNI-like"/>
    <property type="match status" value="1"/>
</dbReference>
<dbReference type="PANTHER" id="PTHR27008:SF497">
    <property type="entry name" value="OS11G0695000 PROTEIN"/>
    <property type="match status" value="1"/>
</dbReference>
<dbReference type="FunFam" id="3.80.10.10:FF:000722">
    <property type="entry name" value="Leucine-rich repeat receptor-like protein kinase"/>
    <property type="match status" value="1"/>
</dbReference>
<dbReference type="Gene3D" id="3.80.10.10">
    <property type="entry name" value="Ribonuclease Inhibitor"/>
    <property type="match status" value="3"/>
</dbReference>
<accession>A0A9D4Z5D5</accession>